<proteinExistence type="predicted"/>
<dbReference type="RefSeq" id="WP_009609749.1">
    <property type="nucleotide sequence ID" value="NZ_ABXP02000115.1"/>
</dbReference>
<dbReference type="Proteomes" id="UP000010146">
    <property type="component" value="Unassembled WGS sequence"/>
</dbReference>
<feature type="domain" description="HD-GYP" evidence="1">
    <location>
        <begin position="33"/>
        <end position="224"/>
    </location>
</feature>
<evidence type="ECO:0000259" key="1">
    <source>
        <dbReference type="PROSITE" id="PS51832"/>
    </source>
</evidence>
<protein>
    <submittedName>
        <fullName evidence="2">Response regulator</fullName>
    </submittedName>
</protein>
<evidence type="ECO:0000313" key="3">
    <source>
        <dbReference type="Proteomes" id="UP000010146"/>
    </source>
</evidence>
<dbReference type="Pfam" id="PF13487">
    <property type="entry name" value="HD_5"/>
    <property type="match status" value="1"/>
</dbReference>
<dbReference type="PROSITE" id="PS51832">
    <property type="entry name" value="HD_GYP"/>
    <property type="match status" value="1"/>
</dbReference>
<dbReference type="NCBIfam" id="TIGR00277">
    <property type="entry name" value="HDIG"/>
    <property type="match status" value="1"/>
</dbReference>
<dbReference type="AlphaFoldDB" id="B7R6E7"/>
<dbReference type="CDD" id="cd00077">
    <property type="entry name" value="HDc"/>
    <property type="match status" value="1"/>
</dbReference>
<dbReference type="Gene3D" id="1.10.3210.10">
    <property type="entry name" value="Hypothetical protein af1432"/>
    <property type="match status" value="1"/>
</dbReference>
<dbReference type="SMART" id="SM00471">
    <property type="entry name" value="HDc"/>
    <property type="match status" value="1"/>
</dbReference>
<dbReference type="PANTHER" id="PTHR43155">
    <property type="entry name" value="CYCLIC DI-GMP PHOSPHODIESTERASE PA4108-RELATED"/>
    <property type="match status" value="1"/>
</dbReference>
<name>B7R6E7_9THEO</name>
<reference evidence="2 3" key="1">
    <citation type="submission" date="2008-07" db="EMBL/GenBank/DDBJ databases">
        <authorList>
            <person name="Gonzalez J."/>
            <person name="Sokolova T."/>
            <person name="Ferriera S."/>
            <person name="Johnson J."/>
            <person name="Kravitz S."/>
            <person name="Beeson K."/>
            <person name="Sutton G."/>
            <person name="Rogers Y.-H."/>
            <person name="Friedman R."/>
            <person name="Frazier M."/>
            <person name="Venter J.C."/>
        </authorList>
    </citation>
    <scope>NUCLEOTIDE SEQUENCE [LARGE SCALE GENOMIC DNA]</scope>
    <source>
        <strain evidence="2 3">DSM 12653</strain>
    </source>
</reference>
<dbReference type="InterPro" id="IPR006675">
    <property type="entry name" value="HDIG_dom"/>
</dbReference>
<dbReference type="InterPro" id="IPR037522">
    <property type="entry name" value="HD_GYP_dom"/>
</dbReference>
<evidence type="ECO:0000313" key="2">
    <source>
        <dbReference type="EMBL" id="KKC28803.1"/>
    </source>
</evidence>
<gene>
    <name evidence="2" type="ORF">CDSM653_02189</name>
</gene>
<dbReference type="InterPro" id="IPR003607">
    <property type="entry name" value="HD/PDEase_dom"/>
</dbReference>
<dbReference type="SUPFAM" id="SSF109604">
    <property type="entry name" value="HD-domain/PDEase-like"/>
    <property type="match status" value="1"/>
</dbReference>
<accession>B7R6E7</accession>
<comment type="caution">
    <text evidence="2">The sequence shown here is derived from an EMBL/GenBank/DDBJ whole genome shotgun (WGS) entry which is preliminary data.</text>
</comment>
<reference evidence="2 3" key="2">
    <citation type="journal article" date="2015" name="BMC Genomics">
        <title>Analysis of three genomes within the thermophilic bacterial species Caldanaerobacter subterraneus with a focus on carbon monoxide dehydrogenase evolution and hydrolase diversity.</title>
        <authorList>
            <person name="Sant'Anna F.H."/>
            <person name="Lebedinsky A.V."/>
            <person name="Sokolova T.G."/>
            <person name="Robb F.T."/>
            <person name="Gonzalez J.M."/>
        </authorList>
    </citation>
    <scope>NUCLEOTIDE SEQUENCE [LARGE SCALE GENOMIC DNA]</scope>
    <source>
        <strain evidence="2 3">DSM 12653</strain>
    </source>
</reference>
<organism evidence="2 3">
    <name type="scientific">Caldanaerobacter subterraneus subsp. pacificus DSM 12653</name>
    <dbReference type="NCBI Taxonomy" id="391606"/>
    <lineage>
        <taxon>Bacteria</taxon>
        <taxon>Bacillati</taxon>
        <taxon>Bacillota</taxon>
        <taxon>Clostridia</taxon>
        <taxon>Thermoanaerobacterales</taxon>
        <taxon>Thermoanaerobacteraceae</taxon>
        <taxon>Caldanaerobacter</taxon>
    </lineage>
</organism>
<sequence length="224" mass="25690">MEFAILILDYDCYYKLEIAGGYCDGNCSVCRKCTNNRNIVTLIREENAEFYQKYVLDHQTRTAELCKKVSKALSLDESEKRILIQSALLHDIGKLLINFKILSKDTSLLPFERRMMEFHPSKGAGWLKERDFPEEIVTIVETHHEKVDGSGYPYGLKGDEIPFLARILAVCDAADAMMSGRHYKAAVEKKFIIEELLRNSGSQFDPMVARTMIEIIHEEEMVNV</sequence>
<dbReference type="EMBL" id="ABXP02000115">
    <property type="protein sequence ID" value="KKC28803.1"/>
    <property type="molecule type" value="Genomic_DNA"/>
</dbReference>
<reference evidence="3" key="3">
    <citation type="submission" date="2015-02" db="EMBL/GenBank/DDBJ databases">
        <title>Genome analysis of three genomes within the thermophilic hydrogenogenic bacterial species Caldanaerobacter subterraneus.</title>
        <authorList>
            <person name="Sant'Anna F.H."/>
            <person name="Lebedinsky A."/>
            <person name="Sokolova T."/>
            <person name="Robb F.T."/>
            <person name="Gonzalez J.M."/>
        </authorList>
    </citation>
    <scope>NUCLEOTIDE SEQUENCE [LARGE SCALE GENOMIC DNA]</scope>
    <source>
        <strain evidence="3">DSM 12653</strain>
    </source>
</reference>